<dbReference type="Pfam" id="PF09898">
    <property type="entry name" value="DUF2125"/>
    <property type="match status" value="1"/>
</dbReference>
<reference evidence="2" key="1">
    <citation type="submission" date="2023-07" db="EMBL/GenBank/DDBJ databases">
        <title>Paracoccus sp. MBLB3053 whole genome sequence.</title>
        <authorList>
            <person name="Hwang C.Y."/>
            <person name="Cho E.-S."/>
            <person name="Seo M.-J."/>
        </authorList>
    </citation>
    <scope>NUCLEOTIDE SEQUENCE [LARGE SCALE GENOMIC DNA]</scope>
    <source>
        <strain evidence="2">MBLB3053</strain>
    </source>
</reference>
<name>A0ABU2HV57_9RHOB</name>
<comment type="caution">
    <text evidence="1">The sequence shown here is derived from an EMBL/GenBank/DDBJ whole genome shotgun (WGS) entry which is preliminary data.</text>
</comment>
<keyword evidence="2" id="KW-1185">Reference proteome</keyword>
<dbReference type="EMBL" id="JAVQLW010000001">
    <property type="protein sequence ID" value="MDS9468154.1"/>
    <property type="molecule type" value="Genomic_DNA"/>
</dbReference>
<accession>A0ABU2HV57</accession>
<organism evidence="1 2">
    <name type="scientific">Paracoccus aurantius</name>
    <dbReference type="NCBI Taxonomy" id="3073814"/>
    <lineage>
        <taxon>Bacteria</taxon>
        <taxon>Pseudomonadati</taxon>
        <taxon>Pseudomonadota</taxon>
        <taxon>Alphaproteobacteria</taxon>
        <taxon>Rhodobacterales</taxon>
        <taxon>Paracoccaceae</taxon>
        <taxon>Paracoccus</taxon>
    </lineage>
</organism>
<evidence type="ECO:0000313" key="1">
    <source>
        <dbReference type="EMBL" id="MDS9468154.1"/>
    </source>
</evidence>
<proteinExistence type="predicted"/>
<evidence type="ECO:0000313" key="2">
    <source>
        <dbReference type="Proteomes" id="UP001269144"/>
    </source>
</evidence>
<sequence length="352" mass="36620">MRRILILVGFITVLVSGIWLGGESLLARQIRELASTGPAFAVEDVTPLRDLGRIGVRIDKPVFSGPSGNLSLEAADLWIRPLAPSVAELGLPQQARLELMDGPHDLGLTDPQVRMRFMPLSGFVPAKVEIGSGPVTLDEQDLASAISLIAERAETGTDAPASSLAAYDLLVDLDAVQPRAVPALAMLVAALPEGGPLSVAGKGKVWLDREPTAKALAMIPQPALTGLRLDEVQIAFGPVSARAMGEVIADAQGYAQGAVAIYTSDAEAMLDSASESGMIPGSASRLARSMIRAISGLRMPGEATDPAEAAAAPARMVYPEARAGELRLPIIFANGKASLGPVPLGAAPRLRP</sequence>
<gene>
    <name evidence="1" type="ORF">RGQ15_11310</name>
</gene>
<dbReference type="Proteomes" id="UP001269144">
    <property type="component" value="Unassembled WGS sequence"/>
</dbReference>
<dbReference type="RefSeq" id="WP_311160324.1">
    <property type="nucleotide sequence ID" value="NZ_JAVQLW010000001.1"/>
</dbReference>
<dbReference type="InterPro" id="IPR018666">
    <property type="entry name" value="DUF2125"/>
</dbReference>
<protein>
    <submittedName>
        <fullName evidence="1">DUF2125 domain-containing protein</fullName>
    </submittedName>
</protein>